<evidence type="ECO:0000256" key="3">
    <source>
        <dbReference type="ARBA" id="ARBA00022781"/>
    </source>
</evidence>
<dbReference type="FunFam" id="3.40.50.10580:FF:000004">
    <property type="entry name" value="V-type proton ATPase subunit F"/>
    <property type="match status" value="1"/>
</dbReference>
<dbReference type="InterPro" id="IPR008218">
    <property type="entry name" value="ATPase_V1-cplx_f_g_su"/>
</dbReference>
<keyword evidence="3" id="KW-0375">Hydrogen ion transport</keyword>
<dbReference type="InterPro" id="IPR005772">
    <property type="entry name" value="ATPase_V1-cplx_fsu_euk"/>
</dbReference>
<evidence type="ECO:0000313" key="5">
    <source>
        <dbReference type="EMBL" id="NDJ95388.1"/>
    </source>
</evidence>
<organism evidence="5">
    <name type="scientific">Henneguya salminicola</name>
    <name type="common">Myxosporean</name>
    <dbReference type="NCBI Taxonomy" id="69463"/>
    <lineage>
        <taxon>Eukaryota</taxon>
        <taxon>Metazoa</taxon>
        <taxon>Cnidaria</taxon>
        <taxon>Myxozoa</taxon>
        <taxon>Myxosporea</taxon>
        <taxon>Bivalvulida</taxon>
        <taxon>Platysporina</taxon>
        <taxon>Myxobolidae</taxon>
        <taxon>Henneguya</taxon>
    </lineage>
</organism>
<keyword evidence="2" id="KW-0813">Transport</keyword>
<dbReference type="PIRSF" id="PIRSF015945">
    <property type="entry name" value="ATPase_V1_F_euk"/>
    <property type="match status" value="1"/>
</dbReference>
<name>A0A6G3MMV3_HENSL</name>
<reference evidence="5" key="1">
    <citation type="submission" date="2018-11" db="EMBL/GenBank/DDBJ databases">
        <title>Henneguya salminicola genome and transcriptome.</title>
        <authorList>
            <person name="Yahalomi D."/>
            <person name="Atkinson S.D."/>
            <person name="Neuhof M."/>
            <person name="Chang E.S."/>
            <person name="Philippe H."/>
            <person name="Cartwright P."/>
            <person name="Bartholomew J.L."/>
            <person name="Huchon D."/>
        </authorList>
    </citation>
    <scope>NUCLEOTIDE SEQUENCE</scope>
    <source>
        <strain evidence="5">Hz1</strain>
        <tissue evidence="5">Whole</tissue>
    </source>
</reference>
<dbReference type="PANTHER" id="PTHR13861">
    <property type="entry name" value="VACUOLAR ATP SYNTHASE SUBUNIT F"/>
    <property type="match status" value="1"/>
</dbReference>
<dbReference type="NCBIfam" id="TIGR01101">
    <property type="entry name" value="V_ATP_synt_F"/>
    <property type="match status" value="1"/>
</dbReference>
<dbReference type="EMBL" id="GHBP01021601">
    <property type="protein sequence ID" value="NDJ95388.1"/>
    <property type="molecule type" value="Transcribed_RNA"/>
</dbReference>
<evidence type="ECO:0000256" key="2">
    <source>
        <dbReference type="ARBA" id="ARBA00022448"/>
    </source>
</evidence>
<dbReference type="AlphaFoldDB" id="A0A6G3MMV3"/>
<dbReference type="InterPro" id="IPR036906">
    <property type="entry name" value="ATPase_V1_fsu_sf"/>
</dbReference>
<evidence type="ECO:0000256" key="4">
    <source>
        <dbReference type="ARBA" id="ARBA00023065"/>
    </source>
</evidence>
<dbReference type="GO" id="GO:0046961">
    <property type="term" value="F:proton-transporting ATPase activity, rotational mechanism"/>
    <property type="evidence" value="ECO:0007669"/>
    <property type="project" value="InterPro"/>
</dbReference>
<accession>A0A6G3MMV3</accession>
<dbReference type="PANTHER" id="PTHR13861:SF2">
    <property type="entry name" value="V-TYPE PROTON ATPASE SUBUNIT F"/>
    <property type="match status" value="1"/>
</dbReference>
<dbReference type="SUPFAM" id="SSF159468">
    <property type="entry name" value="AtpF-like"/>
    <property type="match status" value="1"/>
</dbReference>
<dbReference type="Pfam" id="PF01990">
    <property type="entry name" value="ATP-synt_F"/>
    <property type="match status" value="1"/>
</dbReference>
<dbReference type="GO" id="GO:0033180">
    <property type="term" value="C:proton-transporting V-type ATPase, V1 domain"/>
    <property type="evidence" value="ECO:0007669"/>
    <property type="project" value="InterPro"/>
</dbReference>
<dbReference type="Gene3D" id="3.40.50.10580">
    <property type="entry name" value="ATPase, V1 complex, subunit F"/>
    <property type="match status" value="1"/>
</dbReference>
<protein>
    <submittedName>
        <fullName evidence="5">V-type proton ATPase subunit F (Trinotate prediction)</fullName>
    </submittedName>
</protein>
<proteinExistence type="inferred from homology"/>
<evidence type="ECO:0000256" key="1">
    <source>
        <dbReference type="ARBA" id="ARBA00010148"/>
    </source>
</evidence>
<sequence>MSASHLIGLIGDEDTCVGFLLAGIGDINKQRQKNFLIVTKDTIYSEIEDFFNKLITRNDIAIIMITQQIAERIRHLIAKHDKIIPTIVEIPSKEHPYEPSKDPILKRARTLLGKD</sequence>
<comment type="similarity">
    <text evidence="1">Belongs to the V-ATPase F subunit family.</text>
</comment>
<keyword evidence="4" id="KW-0406">Ion transport</keyword>